<keyword evidence="4" id="KW-1185">Reference proteome</keyword>
<proteinExistence type="predicted"/>
<evidence type="ECO:0000259" key="1">
    <source>
        <dbReference type="Pfam" id="PF00557"/>
    </source>
</evidence>
<reference evidence="3 4" key="2">
    <citation type="submission" date="2019-02" db="EMBL/GenBank/DDBJ databases">
        <title>'Lichenibacterium ramalinii' gen. nov. sp. nov., 'Lichenibacterium minor' gen. nov. sp. nov.</title>
        <authorList>
            <person name="Pankratov T."/>
        </authorList>
    </citation>
    <scope>NUCLEOTIDE SEQUENCE [LARGE SCALE GENOMIC DNA]</scope>
    <source>
        <strain evidence="3 4">RmlP001</strain>
    </source>
</reference>
<dbReference type="Pfam" id="PF00557">
    <property type="entry name" value="Peptidase_M24"/>
    <property type="match status" value="1"/>
</dbReference>
<dbReference type="InterPro" id="IPR050659">
    <property type="entry name" value="Peptidase_M24B"/>
</dbReference>
<dbReference type="GO" id="GO:0008235">
    <property type="term" value="F:metalloexopeptidase activity"/>
    <property type="evidence" value="ECO:0007669"/>
    <property type="project" value="UniProtKB-ARBA"/>
</dbReference>
<name>A0A4Q2RD33_9HYPH</name>
<dbReference type="InterPro" id="IPR001714">
    <property type="entry name" value="Pept_M24_MAP"/>
</dbReference>
<dbReference type="SUPFAM" id="SSF55920">
    <property type="entry name" value="Creatinase/aminopeptidase"/>
    <property type="match status" value="1"/>
</dbReference>
<dbReference type="InterPro" id="IPR000994">
    <property type="entry name" value="Pept_M24"/>
</dbReference>
<evidence type="ECO:0000313" key="4">
    <source>
        <dbReference type="Proteomes" id="UP000289411"/>
    </source>
</evidence>
<dbReference type="OrthoDB" id="9806388at2"/>
<keyword evidence="3" id="KW-0378">Hydrolase</keyword>
<dbReference type="PRINTS" id="PR00599">
    <property type="entry name" value="MAPEPTIDASE"/>
</dbReference>
<dbReference type="InterPro" id="IPR000587">
    <property type="entry name" value="Creatinase_N"/>
</dbReference>
<dbReference type="SUPFAM" id="SSF53092">
    <property type="entry name" value="Creatinase/prolidase N-terminal domain"/>
    <property type="match status" value="1"/>
</dbReference>
<dbReference type="Gene3D" id="3.40.350.10">
    <property type="entry name" value="Creatinase/prolidase N-terminal domain"/>
    <property type="match status" value="1"/>
</dbReference>
<evidence type="ECO:0000313" key="3">
    <source>
        <dbReference type="EMBL" id="RYB03082.1"/>
    </source>
</evidence>
<protein>
    <submittedName>
        <fullName evidence="3">Aminopeptidase P family protein</fullName>
    </submittedName>
</protein>
<dbReference type="AlphaFoldDB" id="A0A4Q2RD33"/>
<dbReference type="Gene3D" id="3.90.230.10">
    <property type="entry name" value="Creatinase/methionine aminopeptidase superfamily"/>
    <property type="match status" value="1"/>
</dbReference>
<sequence length="410" mass="43977">MESLAPQPVPTITDDERRARLVRLRAAMDAGGVAGLLLGSTVNLRYVTGLVWHPSERLCGALVTRDRLIYVVPGFEASRVATLPHLEGEVAVWEEEEDPADLVARLMGPGPLALDEKLPLFAYHGLARVLGAERLRDGGPLVAMLRLRKSAAEIALIRHAMAVTLQVQDAARAAMRPGIRASEVIALIDAEHRRFGADDGSTFAIVSFGTATALPHGADGDQVLGPGDPILVDTGCRFDGYHSDLTRTYTLEVPSAEIGRIWAIEREAQDAVKAAARPGVSCAALDEAARDVLAFHGLGPDYRLPGLPHRTGHGLGLECHEAPYIVRGNGLPLAPGMCFSVEPMIVVPQRFGIRLEDHIVITETGAQWLTQPASAAFEPRPTADGRLASRPLLTLMSAETPASGRGCRRR</sequence>
<dbReference type="PANTHER" id="PTHR46112">
    <property type="entry name" value="AMINOPEPTIDASE"/>
    <property type="match status" value="1"/>
</dbReference>
<dbReference type="EMBL" id="QYBC01000016">
    <property type="protein sequence ID" value="RYB03082.1"/>
    <property type="molecule type" value="Genomic_DNA"/>
</dbReference>
<dbReference type="GO" id="GO:0004177">
    <property type="term" value="F:aminopeptidase activity"/>
    <property type="evidence" value="ECO:0007669"/>
    <property type="project" value="UniProtKB-KW"/>
</dbReference>
<feature type="domain" description="Peptidase M24" evidence="1">
    <location>
        <begin position="156"/>
        <end position="363"/>
    </location>
</feature>
<gene>
    <name evidence="3" type="ORF">D3272_18630</name>
</gene>
<dbReference type="InterPro" id="IPR036005">
    <property type="entry name" value="Creatinase/aminopeptidase-like"/>
</dbReference>
<evidence type="ECO:0000259" key="2">
    <source>
        <dbReference type="Pfam" id="PF01321"/>
    </source>
</evidence>
<keyword evidence="3" id="KW-0031">Aminopeptidase</keyword>
<keyword evidence="3" id="KW-0645">Protease</keyword>
<dbReference type="RefSeq" id="WP_129220719.1">
    <property type="nucleotide sequence ID" value="NZ_QYBC01000016.1"/>
</dbReference>
<accession>A0A4Q2RD33</accession>
<dbReference type="PANTHER" id="PTHR46112:SF3">
    <property type="entry name" value="AMINOPEPTIDASE YPDF"/>
    <property type="match status" value="1"/>
</dbReference>
<dbReference type="Pfam" id="PF01321">
    <property type="entry name" value="Creatinase_N"/>
    <property type="match status" value="1"/>
</dbReference>
<feature type="domain" description="Creatinase N-terminal" evidence="2">
    <location>
        <begin position="20"/>
        <end position="147"/>
    </location>
</feature>
<dbReference type="Proteomes" id="UP000289411">
    <property type="component" value="Unassembled WGS sequence"/>
</dbReference>
<dbReference type="InterPro" id="IPR029149">
    <property type="entry name" value="Creatin/AminoP/Spt16_N"/>
</dbReference>
<organism evidence="3 4">
    <name type="scientific">Lichenibacterium ramalinae</name>
    <dbReference type="NCBI Taxonomy" id="2316527"/>
    <lineage>
        <taxon>Bacteria</taxon>
        <taxon>Pseudomonadati</taxon>
        <taxon>Pseudomonadota</taxon>
        <taxon>Alphaproteobacteria</taxon>
        <taxon>Hyphomicrobiales</taxon>
        <taxon>Lichenihabitantaceae</taxon>
        <taxon>Lichenibacterium</taxon>
    </lineage>
</organism>
<reference evidence="3 4" key="1">
    <citation type="submission" date="2018-09" db="EMBL/GenBank/DDBJ databases">
        <authorList>
            <person name="Grouzdev D.S."/>
            <person name="Krutkina M.S."/>
        </authorList>
    </citation>
    <scope>NUCLEOTIDE SEQUENCE [LARGE SCALE GENOMIC DNA]</scope>
    <source>
        <strain evidence="3 4">RmlP001</strain>
    </source>
</reference>
<comment type="caution">
    <text evidence="3">The sequence shown here is derived from an EMBL/GenBank/DDBJ whole genome shotgun (WGS) entry which is preliminary data.</text>
</comment>